<gene>
    <name evidence="2" type="primary">degV</name>
    <name evidence="2" type="ORF">SKUN_001447</name>
</gene>
<dbReference type="NCBIfam" id="TIGR00762">
    <property type="entry name" value="DegV"/>
    <property type="match status" value="1"/>
</dbReference>
<proteinExistence type="predicted"/>
<dbReference type="PANTHER" id="PTHR33434:SF2">
    <property type="entry name" value="FATTY ACID-BINDING PROTEIN TM_1468"/>
    <property type="match status" value="1"/>
</dbReference>
<dbReference type="PROSITE" id="PS51482">
    <property type="entry name" value="DEGV"/>
    <property type="match status" value="1"/>
</dbReference>
<reference evidence="2 3" key="1">
    <citation type="journal article" date="2015" name="Genome Announc.">
        <title>Complete Genome Sequence of Spiroplasma kunkelii Strain CR2-3x, Causal Agent of Corn Stunt Disease in Zea mays L.</title>
        <authorList>
            <person name="Davis R.E."/>
            <person name="Shao J."/>
            <person name="Dally E.L."/>
            <person name="Zhao Y."/>
            <person name="Gasparich G.E."/>
            <person name="Gaynor B.J."/>
            <person name="Athey J.C."/>
            <person name="Harrison N.A."/>
            <person name="Donofrio N."/>
        </authorList>
    </citation>
    <scope>NUCLEOTIDE SEQUENCE [LARGE SCALE GENOMIC DNA]</scope>
    <source>
        <strain evidence="2 3">CR2-3x</strain>
    </source>
</reference>
<sequence length="280" mass="31690">MRKVALIIDSSSGIKKDYLKKYEDTYLLPLLLNFPDGSEVEDDEDVISFNEFYDILEHQVIKTSQIQMGKMLSTWNELLKKYEGIVFMGLSKGLSGQHENISMLAQGDEYKNKVFVIDTDGVSQLLVYMINLVYQWIGEGIELTKIQSKIDLIKTKVSAFIIPKSLETLKRGGRITAAAAALASFLKITPILRYDGRIDKFDKTRTFKKAVETALGQIKKERKNWKNIILLHSKTDDETLKEVYNIIEDAGAKITSTYILPNVIAAHTGANTIVLVCWDE</sequence>
<evidence type="ECO:0000313" key="2">
    <source>
        <dbReference type="EMBL" id="ALA98310.1"/>
    </source>
</evidence>
<keyword evidence="3" id="KW-1185">Reference proteome</keyword>
<dbReference type="PATRIC" id="fig|273035.7.peg.1790"/>
<dbReference type="Pfam" id="PF02645">
    <property type="entry name" value="DegV"/>
    <property type="match status" value="1"/>
</dbReference>
<dbReference type="Gene3D" id="3.40.50.10170">
    <property type="match status" value="1"/>
</dbReference>
<protein>
    <submittedName>
        <fullName evidence="2">DegV family protein</fullName>
    </submittedName>
</protein>
<dbReference type="EMBL" id="CP010899">
    <property type="protein sequence ID" value="ALA98310.1"/>
    <property type="molecule type" value="Genomic_DNA"/>
</dbReference>
<keyword evidence="1" id="KW-0446">Lipid-binding</keyword>
<dbReference type="InterPro" id="IPR050270">
    <property type="entry name" value="DegV_domain_contain"/>
</dbReference>
<dbReference type="GO" id="GO:0008289">
    <property type="term" value="F:lipid binding"/>
    <property type="evidence" value="ECO:0007669"/>
    <property type="project" value="UniProtKB-KW"/>
</dbReference>
<evidence type="ECO:0000313" key="3">
    <source>
        <dbReference type="Proteomes" id="UP000062963"/>
    </source>
</evidence>
<dbReference type="SUPFAM" id="SSF82549">
    <property type="entry name" value="DAK1/DegV-like"/>
    <property type="match status" value="1"/>
</dbReference>
<evidence type="ECO:0000256" key="1">
    <source>
        <dbReference type="ARBA" id="ARBA00023121"/>
    </source>
</evidence>
<organism evidence="2 3">
    <name type="scientific">Spiroplasma kunkelii CR2-3x</name>
    <dbReference type="NCBI Taxonomy" id="273035"/>
    <lineage>
        <taxon>Bacteria</taxon>
        <taxon>Bacillati</taxon>
        <taxon>Mycoplasmatota</taxon>
        <taxon>Mollicutes</taxon>
        <taxon>Entomoplasmatales</taxon>
        <taxon>Spiroplasmataceae</taxon>
        <taxon>Spiroplasma</taxon>
    </lineage>
</organism>
<dbReference type="KEGG" id="skn:SKUN_001447"/>
<name>A0A0K2JI99_SPIKU</name>
<dbReference type="InterPro" id="IPR003797">
    <property type="entry name" value="DegV"/>
</dbReference>
<dbReference type="STRING" id="273035.SKUN_001447"/>
<dbReference type="InterPro" id="IPR043168">
    <property type="entry name" value="DegV_C"/>
</dbReference>
<dbReference type="PANTHER" id="PTHR33434">
    <property type="entry name" value="DEGV DOMAIN-CONTAINING PROTEIN DR_1986-RELATED"/>
    <property type="match status" value="1"/>
</dbReference>
<dbReference type="Proteomes" id="UP000062963">
    <property type="component" value="Chromosome"/>
</dbReference>
<dbReference type="OrthoDB" id="388177at2"/>
<dbReference type="AlphaFoldDB" id="A0A0K2JI99"/>
<dbReference type="Gene3D" id="3.30.1180.10">
    <property type="match status" value="1"/>
</dbReference>
<dbReference type="RefSeq" id="WP_053391356.1">
    <property type="nucleotide sequence ID" value="NZ_CP010899.1"/>
</dbReference>
<accession>A0A0K2JI99</accession>